<dbReference type="AlphaFoldDB" id="A0A9W8IBL6"/>
<proteinExistence type="predicted"/>
<keyword evidence="3" id="KW-1185">Reference proteome</keyword>
<protein>
    <submittedName>
        <fullName evidence="2">Uncharacterized protein</fullName>
    </submittedName>
</protein>
<feature type="region of interest" description="Disordered" evidence="1">
    <location>
        <begin position="15"/>
        <end position="36"/>
    </location>
</feature>
<dbReference type="Proteomes" id="UP001139887">
    <property type="component" value="Unassembled WGS sequence"/>
</dbReference>
<gene>
    <name evidence="2" type="ORF">IWW36_001496</name>
</gene>
<evidence type="ECO:0000256" key="1">
    <source>
        <dbReference type="SAM" id="MobiDB-lite"/>
    </source>
</evidence>
<feature type="region of interest" description="Disordered" evidence="1">
    <location>
        <begin position="48"/>
        <end position="151"/>
    </location>
</feature>
<reference evidence="2" key="1">
    <citation type="submission" date="2022-07" db="EMBL/GenBank/DDBJ databases">
        <title>Phylogenomic reconstructions and comparative analyses of Kickxellomycotina fungi.</title>
        <authorList>
            <person name="Reynolds N.K."/>
            <person name="Stajich J.E."/>
            <person name="Barry K."/>
            <person name="Grigoriev I.V."/>
            <person name="Crous P."/>
            <person name="Smith M.E."/>
        </authorList>
    </citation>
    <scope>NUCLEOTIDE SEQUENCE</scope>
    <source>
        <strain evidence="2">NRRL 1566</strain>
    </source>
</reference>
<evidence type="ECO:0000313" key="2">
    <source>
        <dbReference type="EMBL" id="KAJ2850972.1"/>
    </source>
</evidence>
<feature type="compositionally biased region" description="Polar residues" evidence="1">
    <location>
        <begin position="126"/>
        <end position="151"/>
    </location>
</feature>
<organism evidence="2 3">
    <name type="scientific">Coemansia brasiliensis</name>
    <dbReference type="NCBI Taxonomy" id="2650707"/>
    <lineage>
        <taxon>Eukaryota</taxon>
        <taxon>Fungi</taxon>
        <taxon>Fungi incertae sedis</taxon>
        <taxon>Zoopagomycota</taxon>
        <taxon>Kickxellomycotina</taxon>
        <taxon>Kickxellomycetes</taxon>
        <taxon>Kickxellales</taxon>
        <taxon>Kickxellaceae</taxon>
        <taxon>Coemansia</taxon>
    </lineage>
</organism>
<name>A0A9W8IBL6_9FUNG</name>
<evidence type="ECO:0000313" key="3">
    <source>
        <dbReference type="Proteomes" id="UP001139887"/>
    </source>
</evidence>
<dbReference type="EMBL" id="JANBUW010000020">
    <property type="protein sequence ID" value="KAJ2850972.1"/>
    <property type="molecule type" value="Genomic_DNA"/>
</dbReference>
<dbReference type="OrthoDB" id="10331796at2759"/>
<sequence>MSNDYSTIHNAKEKLAGNTKSKFGKLLNDPGLERQGDHQFNMAVEDAKFHEESKLRPGAARGEKYHSRAEPDSHPERVSRVGQQTQGLGERAKGSTIKATGYTFGDNDMRRSGEQTRQQGVRRMSSAANARSHNHEGPQQNLEPDQSSGQY</sequence>
<feature type="compositionally biased region" description="Basic and acidic residues" evidence="1">
    <location>
        <begin position="48"/>
        <end position="79"/>
    </location>
</feature>
<comment type="caution">
    <text evidence="2">The sequence shown here is derived from an EMBL/GenBank/DDBJ whole genome shotgun (WGS) entry which is preliminary data.</text>
</comment>
<accession>A0A9W8IBL6</accession>